<dbReference type="InterPro" id="IPR036662">
    <property type="entry name" value="PTS_EIIA_man-typ_sf"/>
</dbReference>
<dbReference type="RefSeq" id="WP_162013907.1">
    <property type="nucleotide sequence ID" value="NZ_CAZZQF010000001.1"/>
</dbReference>
<evidence type="ECO:0000256" key="2">
    <source>
        <dbReference type="ARBA" id="ARBA00022679"/>
    </source>
</evidence>
<keyword evidence="4" id="KW-0067">ATP-binding</keyword>
<dbReference type="SUPFAM" id="SSF46785">
    <property type="entry name" value="Winged helix' DNA-binding domain"/>
    <property type="match status" value="1"/>
</dbReference>
<dbReference type="InterPro" id="IPR036390">
    <property type="entry name" value="WH_DNA-bd_sf"/>
</dbReference>
<keyword evidence="5" id="KW-0238">DNA-binding</keyword>
<dbReference type="CDD" id="cd00133">
    <property type="entry name" value="PTS_IIB"/>
    <property type="match status" value="1"/>
</dbReference>
<accession>A0A6B2G1E8</accession>
<dbReference type="InterPro" id="IPR036634">
    <property type="entry name" value="PRD_sf"/>
</dbReference>
<dbReference type="SUPFAM" id="SSF52540">
    <property type="entry name" value="P-loop containing nucleoside triphosphate hydrolases"/>
    <property type="match status" value="1"/>
</dbReference>
<organism evidence="9">
    <name type="scientific">Lactobacillus paragasseri</name>
    <dbReference type="NCBI Taxonomy" id="2107999"/>
    <lineage>
        <taxon>Bacteria</taxon>
        <taxon>Bacillati</taxon>
        <taxon>Bacillota</taxon>
        <taxon>Bacilli</taxon>
        <taxon>Lactobacillales</taxon>
        <taxon>Lactobacillaceae</taxon>
        <taxon>Lactobacillus</taxon>
    </lineage>
</organism>
<dbReference type="Gene3D" id="1.10.10.10">
    <property type="entry name" value="Winged helix-like DNA-binding domain superfamily/Winged helix DNA-binding domain"/>
    <property type="match status" value="1"/>
</dbReference>
<dbReference type="InterPro" id="IPR011608">
    <property type="entry name" value="PRD"/>
</dbReference>
<dbReference type="InterPro" id="IPR002078">
    <property type="entry name" value="Sigma_54_int"/>
</dbReference>
<protein>
    <recommendedName>
        <fullName evidence="1">DNA translocase FtsK</fullName>
    </recommendedName>
</protein>
<dbReference type="CDD" id="cd00009">
    <property type="entry name" value="AAA"/>
    <property type="match status" value="1"/>
</dbReference>
<dbReference type="GO" id="GO:0009401">
    <property type="term" value="P:phosphoenolpyruvate-dependent sugar phosphotransferase system"/>
    <property type="evidence" value="ECO:0007669"/>
    <property type="project" value="InterPro"/>
</dbReference>
<dbReference type="Gene3D" id="1.10.1790.10">
    <property type="entry name" value="PRD domain"/>
    <property type="match status" value="1"/>
</dbReference>
<dbReference type="Gene3D" id="3.40.50.2300">
    <property type="match status" value="1"/>
</dbReference>
<comment type="caution">
    <text evidence="9">The sequence shown here is derived from an EMBL/GenBank/DDBJ whole genome shotgun (WGS) entry which is preliminary data.</text>
</comment>
<evidence type="ECO:0000313" key="9">
    <source>
        <dbReference type="EMBL" id="NDJ73580.1"/>
    </source>
</evidence>
<name>A0A6B2G1E8_9LACO</name>
<dbReference type="PROSITE" id="PS51372">
    <property type="entry name" value="PRD_2"/>
    <property type="match status" value="1"/>
</dbReference>
<dbReference type="PROSITE" id="PS50045">
    <property type="entry name" value="SIGMA54_INTERACT_4"/>
    <property type="match status" value="1"/>
</dbReference>
<dbReference type="GO" id="GO:0005524">
    <property type="term" value="F:ATP binding"/>
    <property type="evidence" value="ECO:0007669"/>
    <property type="project" value="UniProtKB-KW"/>
</dbReference>
<feature type="domain" description="Sigma-54 factor interaction" evidence="6">
    <location>
        <begin position="70"/>
        <end position="304"/>
    </location>
</feature>
<dbReference type="SMART" id="SM00382">
    <property type="entry name" value="AAA"/>
    <property type="match status" value="1"/>
</dbReference>
<evidence type="ECO:0000256" key="1">
    <source>
        <dbReference type="ARBA" id="ARBA00020887"/>
    </source>
</evidence>
<reference evidence="9" key="1">
    <citation type="submission" date="2020-01" db="EMBL/GenBank/DDBJ databases">
        <title>Vaginal microbiome of pregnant Indian women: Insights into the genome of dominants Lactobacillus species.</title>
        <authorList>
            <person name="Das B."/>
            <person name="Mehta O."/>
            <person name="Ghosh T.S."/>
            <person name="Kothidar A."/>
            <person name="Gowtham M.R."/>
            <person name="Mitra R."/>
            <person name="Kshetrapal P."/>
            <person name="Wadhwa N."/>
            <person name="Thiruvengadam R."/>
            <person name="Nair G.B."/>
            <person name="Bhatnagar S."/>
            <person name="Das B."/>
        </authorList>
    </citation>
    <scope>NUCLEOTIDE SEQUENCE</scope>
    <source>
        <strain evidence="9">Indica</strain>
    </source>
</reference>
<dbReference type="InterPro" id="IPR003593">
    <property type="entry name" value="AAA+_ATPase"/>
</dbReference>
<evidence type="ECO:0000259" key="8">
    <source>
        <dbReference type="PROSITE" id="PS51372"/>
    </source>
</evidence>
<dbReference type="Gene3D" id="3.40.50.300">
    <property type="entry name" value="P-loop containing nucleotide triphosphate hydrolases"/>
    <property type="match status" value="1"/>
</dbReference>
<dbReference type="InterPro" id="IPR004701">
    <property type="entry name" value="PTS_EIIA_man-typ"/>
</dbReference>
<dbReference type="SUPFAM" id="SSF53062">
    <property type="entry name" value="PTS system fructose IIA component-like"/>
    <property type="match status" value="1"/>
</dbReference>
<gene>
    <name evidence="9" type="ORF">GWG61_03505</name>
</gene>
<evidence type="ECO:0000256" key="3">
    <source>
        <dbReference type="ARBA" id="ARBA00022741"/>
    </source>
</evidence>
<dbReference type="PANTHER" id="PTHR32071">
    <property type="entry name" value="TRANSCRIPTIONAL REGULATORY PROTEIN"/>
    <property type="match status" value="1"/>
</dbReference>
<evidence type="ECO:0000256" key="4">
    <source>
        <dbReference type="ARBA" id="ARBA00022840"/>
    </source>
</evidence>
<evidence type="ECO:0000256" key="5">
    <source>
        <dbReference type="ARBA" id="ARBA00023125"/>
    </source>
</evidence>
<dbReference type="Pfam" id="PF03610">
    <property type="entry name" value="EIIA-man"/>
    <property type="match status" value="1"/>
</dbReference>
<dbReference type="Gene3D" id="3.40.50.510">
    <property type="entry name" value="Phosphotransferase system, mannose-type IIA component"/>
    <property type="match status" value="1"/>
</dbReference>
<dbReference type="InterPro" id="IPR036388">
    <property type="entry name" value="WH-like_DNA-bd_sf"/>
</dbReference>
<dbReference type="GO" id="GO:0008982">
    <property type="term" value="F:protein-N(PI)-phosphohistidine-sugar phosphotransferase activity"/>
    <property type="evidence" value="ECO:0007669"/>
    <property type="project" value="InterPro"/>
</dbReference>
<keyword evidence="3" id="KW-0547">Nucleotide-binding</keyword>
<feature type="domain" description="PTS EIIA type-4" evidence="7">
    <location>
        <begin position="492"/>
        <end position="630"/>
    </location>
</feature>
<evidence type="ECO:0000259" key="6">
    <source>
        <dbReference type="PROSITE" id="PS50045"/>
    </source>
</evidence>
<proteinExistence type="predicted"/>
<dbReference type="GO" id="GO:0006355">
    <property type="term" value="P:regulation of DNA-templated transcription"/>
    <property type="evidence" value="ECO:0007669"/>
    <property type="project" value="InterPro"/>
</dbReference>
<dbReference type="PROSITE" id="PS51096">
    <property type="entry name" value="PTS_EIIA_TYPE_4"/>
    <property type="match status" value="1"/>
</dbReference>
<sequence length="848" mass="97969">MKAIDNVLAFLKQNKSKELNTEQIAHGLNLSRSVVSGYLAKLYKQNKVNKSTTRPVVWTLSEKKLPFDEIIGHDSSLKESIELAKESILYPSNGLPVMITGRSGVGKSYLAKKIYEEAKALGVIDKNAPFVTLNTADYANNTELLSSVLFGYKKGAFTGADHDSEGLIDKANNGYLFLDEVHRLSKSNQEKLFSLIDNHTFYPLGEVENPHVAHIRLICATTEDLNKYMLKTFMRRIPVHIDIPPLIDRPAFERIEYVLNCFKQEAVNTKLKYLVHENTIIDLANQNYIGNLGTLQNRVKMLCSKSFAEEPSKIEVEIPSSDDSELIEIDKHLNVKGLNIFKRSVKKIFQNIQNEIIDAIKQNKVMSDFKLIIIKNLRDLKQFDKTIYFVNKVNMTLINKVQTIIKGIYGIDLNLSDDDVRNLTFAFRLSTFLDIKVQNNQEYYELLRNKYSRSFYVYRKFLERSNTELKDKSYLWFLLMMQNVINKVESIRYTSILLAHGTSTAESIQKVVNNLAGNYIFEAFDMPIEASVNDINKLVYKYLVEQKAREKGIILLFDMGSLNQMFTKIKHSLNKELLVVNNITTATALDIAMRVQRQENFNEIATKAENYGQYLGVQYFEGLSNKKNIIVSCLSGLGLSKAIKDIMEKSLSTTHQIFTMDYRKLHSYIDNNNEQFFKNTDLIMTTTDFKTNLDLPIVNIYDILDQKGFSKLRMYLQDMGEQDKNIDDVLEKFLKFLTIEGIKDRLNFLNPSMVIDEVETIVKKYEDYYNVQFSGKIKLNLYMHLSLMIERVLLNSDKQNMTNLFRDEKAKEFQSVSKTIFKPVEMKYNIVINDFEISLIYELIENYI</sequence>
<keyword evidence="2" id="KW-0808">Transferase</keyword>
<dbReference type="InterPro" id="IPR036095">
    <property type="entry name" value="PTS_EIIB-like_sf"/>
</dbReference>
<dbReference type="AlphaFoldDB" id="A0A6B2G1E8"/>
<feature type="domain" description="PRD" evidence="8">
    <location>
        <begin position="749"/>
        <end position="848"/>
    </location>
</feature>
<dbReference type="EMBL" id="JAADJO010000005">
    <property type="protein sequence ID" value="NDJ73580.1"/>
    <property type="molecule type" value="Genomic_DNA"/>
</dbReference>
<dbReference type="Pfam" id="PF00158">
    <property type="entry name" value="Sigma54_activat"/>
    <property type="match status" value="1"/>
</dbReference>
<dbReference type="InterPro" id="IPR027417">
    <property type="entry name" value="P-loop_NTPase"/>
</dbReference>
<dbReference type="SUPFAM" id="SSF63520">
    <property type="entry name" value="PTS-regulatory domain, PRD"/>
    <property type="match status" value="1"/>
</dbReference>
<dbReference type="GO" id="GO:0003677">
    <property type="term" value="F:DNA binding"/>
    <property type="evidence" value="ECO:0007669"/>
    <property type="project" value="UniProtKB-KW"/>
</dbReference>
<dbReference type="GO" id="GO:0016020">
    <property type="term" value="C:membrane"/>
    <property type="evidence" value="ECO:0007669"/>
    <property type="project" value="InterPro"/>
</dbReference>
<dbReference type="PANTHER" id="PTHR32071:SF38">
    <property type="entry name" value="PSP OPERON TRANSCRIPTIONAL ACTIVATOR"/>
    <property type="match status" value="1"/>
</dbReference>
<dbReference type="SUPFAM" id="SSF52794">
    <property type="entry name" value="PTS system IIB component-like"/>
    <property type="match status" value="1"/>
</dbReference>
<evidence type="ECO:0000259" key="7">
    <source>
        <dbReference type="PROSITE" id="PS51096"/>
    </source>
</evidence>
<dbReference type="Pfam" id="PF00874">
    <property type="entry name" value="PRD"/>
    <property type="match status" value="1"/>
</dbReference>